<name>A0ABZ1C8I7_9BACT</name>
<sequence>MTFALPPRPLRGLLLLLGLATAVLTASAQIVRYHVHDMAFDDGAAVTGFIDFDLDLEQVDDMELYFWEPTNPPDPVDVVWPGVESVTAPYYYDFEPNEPYLSLHTEANIDFQSGTLLQLGSTANYFNLQLEASMLDAPLVIAAAITDGVLQGSYETASLPFSFWNIGYSGYVHFERSLTSGYLSQTAPLSAVPEPAHYSLALGVGCFGYLAWRRRRQQPTSATEPQRPAPTEPGDG</sequence>
<dbReference type="RefSeq" id="WP_221030105.1">
    <property type="nucleotide sequence ID" value="NZ_CP139781.1"/>
</dbReference>
<evidence type="ECO:0000313" key="2">
    <source>
        <dbReference type="Proteomes" id="UP000738431"/>
    </source>
</evidence>
<protein>
    <recommendedName>
        <fullName evidence="3">PEP-CTERM protein-sorting domain-containing protein</fullName>
    </recommendedName>
</protein>
<reference evidence="1 2" key="1">
    <citation type="submission" date="2023-12" db="EMBL/GenBank/DDBJ databases">
        <title>Description of an unclassified Opitutus bacterium of Verrucomicrobiota.</title>
        <authorList>
            <person name="Zhang D.-F."/>
        </authorList>
    </citation>
    <scope>NUCLEOTIDE SEQUENCE [LARGE SCALE GENOMIC DNA]</scope>
    <source>
        <strain evidence="1 2">WL0086</strain>
    </source>
</reference>
<dbReference type="EMBL" id="CP139781">
    <property type="protein sequence ID" value="WRQ87737.1"/>
    <property type="molecule type" value="Genomic_DNA"/>
</dbReference>
<proteinExistence type="predicted"/>
<evidence type="ECO:0000313" key="1">
    <source>
        <dbReference type="EMBL" id="WRQ87737.1"/>
    </source>
</evidence>
<dbReference type="Proteomes" id="UP000738431">
    <property type="component" value="Chromosome"/>
</dbReference>
<evidence type="ECO:0008006" key="3">
    <source>
        <dbReference type="Google" id="ProtNLM"/>
    </source>
</evidence>
<accession>A0ABZ1C8I7</accession>
<gene>
    <name evidence="1" type="ORF">K1X11_023240</name>
</gene>
<organism evidence="1 2">
    <name type="scientific">Actomonas aquatica</name>
    <dbReference type="NCBI Taxonomy" id="2866162"/>
    <lineage>
        <taxon>Bacteria</taxon>
        <taxon>Pseudomonadati</taxon>
        <taxon>Verrucomicrobiota</taxon>
        <taxon>Opitutia</taxon>
        <taxon>Opitutales</taxon>
        <taxon>Opitutaceae</taxon>
        <taxon>Actomonas</taxon>
    </lineage>
</organism>
<keyword evidence="2" id="KW-1185">Reference proteome</keyword>